<protein>
    <submittedName>
        <fullName evidence="2">Uncharacterized protein</fullName>
    </submittedName>
</protein>
<evidence type="ECO:0000313" key="2">
    <source>
        <dbReference type="EMBL" id="JAD93291.1"/>
    </source>
</evidence>
<reference evidence="2" key="1">
    <citation type="submission" date="2014-09" db="EMBL/GenBank/DDBJ databases">
        <authorList>
            <person name="Magalhaes I.L.F."/>
            <person name="Oliveira U."/>
            <person name="Santos F.R."/>
            <person name="Vidigal T.H.D.A."/>
            <person name="Brescovit A.D."/>
            <person name="Santos A.J."/>
        </authorList>
    </citation>
    <scope>NUCLEOTIDE SEQUENCE</scope>
    <source>
        <tissue evidence="2">Shoot tissue taken approximately 20 cm above the soil surface</tissue>
    </source>
</reference>
<sequence length="66" mass="6888">MRTSRSRTGPPSGPPARSTTTGCRSASASTSTSWSSTSCGRSRSGPSPSTRRRAGCTGWTGRLLWP</sequence>
<dbReference type="EMBL" id="GBRH01204604">
    <property type="protein sequence ID" value="JAD93291.1"/>
    <property type="molecule type" value="Transcribed_RNA"/>
</dbReference>
<dbReference type="AlphaFoldDB" id="A0A0A9DZR4"/>
<evidence type="ECO:0000256" key="1">
    <source>
        <dbReference type="SAM" id="MobiDB-lite"/>
    </source>
</evidence>
<proteinExistence type="predicted"/>
<accession>A0A0A9DZR4</accession>
<feature type="region of interest" description="Disordered" evidence="1">
    <location>
        <begin position="1"/>
        <end position="66"/>
    </location>
</feature>
<reference evidence="2" key="2">
    <citation type="journal article" date="2015" name="Data Brief">
        <title>Shoot transcriptome of the giant reed, Arundo donax.</title>
        <authorList>
            <person name="Barrero R.A."/>
            <person name="Guerrero F.D."/>
            <person name="Moolhuijzen P."/>
            <person name="Goolsby J.A."/>
            <person name="Tidwell J."/>
            <person name="Bellgard S.E."/>
            <person name="Bellgard M.I."/>
        </authorList>
    </citation>
    <scope>NUCLEOTIDE SEQUENCE</scope>
    <source>
        <tissue evidence="2">Shoot tissue taken approximately 20 cm above the soil surface</tissue>
    </source>
</reference>
<organism evidence="2">
    <name type="scientific">Arundo donax</name>
    <name type="common">Giant reed</name>
    <name type="synonym">Donax arundinaceus</name>
    <dbReference type="NCBI Taxonomy" id="35708"/>
    <lineage>
        <taxon>Eukaryota</taxon>
        <taxon>Viridiplantae</taxon>
        <taxon>Streptophyta</taxon>
        <taxon>Embryophyta</taxon>
        <taxon>Tracheophyta</taxon>
        <taxon>Spermatophyta</taxon>
        <taxon>Magnoliopsida</taxon>
        <taxon>Liliopsida</taxon>
        <taxon>Poales</taxon>
        <taxon>Poaceae</taxon>
        <taxon>PACMAD clade</taxon>
        <taxon>Arundinoideae</taxon>
        <taxon>Arundineae</taxon>
        <taxon>Arundo</taxon>
    </lineage>
</organism>
<feature type="compositionally biased region" description="Low complexity" evidence="1">
    <location>
        <begin position="1"/>
        <end position="49"/>
    </location>
</feature>
<name>A0A0A9DZR4_ARUDO</name>